<dbReference type="GO" id="GO:0019391">
    <property type="term" value="P:glucuronoside catabolic process"/>
    <property type="evidence" value="ECO:0007669"/>
    <property type="project" value="TreeGrafter"/>
</dbReference>
<accession>A0A7R9FCL1</accession>
<dbReference type="EMBL" id="OD573561">
    <property type="protein sequence ID" value="CAD7450103.1"/>
    <property type="molecule type" value="Genomic_DNA"/>
</dbReference>
<gene>
    <name evidence="2" type="ORF">TBIB3V08_LOCUS12374</name>
</gene>
<comment type="similarity">
    <text evidence="1">Belongs to the glycosyl hydrolase 2 family.</text>
</comment>
<dbReference type="GO" id="GO:0030246">
    <property type="term" value="F:carbohydrate binding"/>
    <property type="evidence" value="ECO:0007669"/>
    <property type="project" value="TreeGrafter"/>
</dbReference>
<name>A0A7R9FCL1_9NEOP</name>
<dbReference type="GO" id="GO:0004566">
    <property type="term" value="F:beta-glucuronidase activity"/>
    <property type="evidence" value="ECO:0007669"/>
    <property type="project" value="TreeGrafter"/>
</dbReference>
<reference evidence="2" key="1">
    <citation type="submission" date="2020-11" db="EMBL/GenBank/DDBJ databases">
        <authorList>
            <person name="Tran Van P."/>
        </authorList>
    </citation>
    <scope>NUCLEOTIDE SEQUENCE</scope>
</reference>
<dbReference type="GO" id="GO:0005615">
    <property type="term" value="C:extracellular space"/>
    <property type="evidence" value="ECO:0007669"/>
    <property type="project" value="TreeGrafter"/>
</dbReference>
<dbReference type="PANTHER" id="PTHR10066">
    <property type="entry name" value="BETA-GLUCURONIDASE"/>
    <property type="match status" value="1"/>
</dbReference>
<sequence>MENKDVSKDAGFVVVLLSSPIFGQGGILYPQESESRDVQSLDGIWNFRISSQGDPEQGFDEEWYSHELRKTGNVVPMPVPSSYNHITVDRSVRDFVGVVWYDRIFYVPSSWLGQRVWLRFDSAHYSAYVVPSFRGYFHTVTPVMVTGHWWDTGVLHFIVNKPSSPLLSELPTYSVLHRCPIVNAPIETKVSPALRRPDTMTLSITCARLQKLSCHRESSFTERRIGKSGRRSSIDSINTATIKDFATSLRTQHRHMNKSIMNIQIYVNGDHVVSHDIGHLPFLVEVTDVVNYGSSNLLTVAVNNTLTRVTIPQGSVNNAST</sequence>
<dbReference type="AlphaFoldDB" id="A0A7R9FCL1"/>
<dbReference type="GO" id="GO:0005975">
    <property type="term" value="P:carbohydrate metabolic process"/>
    <property type="evidence" value="ECO:0007669"/>
    <property type="project" value="InterPro"/>
</dbReference>
<dbReference type="SUPFAM" id="SSF49785">
    <property type="entry name" value="Galactose-binding domain-like"/>
    <property type="match status" value="2"/>
</dbReference>
<evidence type="ECO:0008006" key="3">
    <source>
        <dbReference type="Google" id="ProtNLM"/>
    </source>
</evidence>
<dbReference type="PANTHER" id="PTHR10066:SF67">
    <property type="entry name" value="BETA-GLUCURONIDASE"/>
    <property type="match status" value="1"/>
</dbReference>
<evidence type="ECO:0000313" key="2">
    <source>
        <dbReference type="EMBL" id="CAD7450103.1"/>
    </source>
</evidence>
<organism evidence="2">
    <name type="scientific">Timema bartmani</name>
    <dbReference type="NCBI Taxonomy" id="61472"/>
    <lineage>
        <taxon>Eukaryota</taxon>
        <taxon>Metazoa</taxon>
        <taxon>Ecdysozoa</taxon>
        <taxon>Arthropoda</taxon>
        <taxon>Hexapoda</taxon>
        <taxon>Insecta</taxon>
        <taxon>Pterygota</taxon>
        <taxon>Neoptera</taxon>
        <taxon>Polyneoptera</taxon>
        <taxon>Phasmatodea</taxon>
        <taxon>Timematodea</taxon>
        <taxon>Timematoidea</taxon>
        <taxon>Timematidae</taxon>
        <taxon>Timema</taxon>
    </lineage>
</organism>
<protein>
    <recommendedName>
        <fullName evidence="3">Beta-glucuronidase</fullName>
    </recommendedName>
</protein>
<proteinExistence type="inferred from homology"/>
<dbReference type="Gene3D" id="2.60.120.260">
    <property type="entry name" value="Galactose-binding domain-like"/>
    <property type="match status" value="2"/>
</dbReference>
<evidence type="ECO:0000256" key="1">
    <source>
        <dbReference type="ARBA" id="ARBA00007401"/>
    </source>
</evidence>
<dbReference type="InterPro" id="IPR008979">
    <property type="entry name" value="Galactose-bd-like_sf"/>
</dbReference>